<dbReference type="STRING" id="200324.A0A2N5S647"/>
<feature type="region of interest" description="Disordered" evidence="1">
    <location>
        <begin position="241"/>
        <end position="317"/>
    </location>
</feature>
<sequence length="1579" mass="177999">MGLKDHAEICGLRFEATVWARTANEAQQIVHRSGYLHPRAYSHSPAHPNVKMALDFKAIPVSKYFGYVDLMIEKLKKMQLEIPQAHDNRKEISMQQKQAILDVGNAMGWNGGKFQRPTSLDKEVVPDPWWEEYGDGWTPPTEAEAALRRSPLDLWELRPRQIFPCPHCNGPETLTLPSPPTGRRLYPLGSYQNVAGKKNPSLQCNLCGIKSGTREEMVLWLTDWIRKLGLPLLEEHQRRTVAGGWSKDNPNKIPTPCSSPNQNNAGKQTKAPPEPGSKSPSKGPTIRPKSSRGKSEGLSKKVDEDLERIRKGTSSTSRKETLEELLANFQEDKRVGWLGFAEFLLKQNLFDDNSGHIPPDLVIPTVSPPDILDGWKVSHGFIKGDGNCLFRAVATWVCGDQEAHREVRGKCCKEMAQNPDKYLPFVTRGDLEGKASLHDQDIFGTFLTQSQESGFWGGDHHLVALSCAYQIRLVVLSHEGRTYDNIPGSEQPTRTIFLWYNGANHYEIIWNPSLHSVSSSSSSNPLATQVPPPKNKTPTQTVLKSTESTKDPTETLLPKKIVTFQEATPANLQLRENFDPRLLAVAPTSPPLKSTIEKIRKTKPVNPANTSLPKRQPVVVIPRLNPVACKFPWNQPLSPELKEKKRVRVLGLEKNHGLPIVDGYWTEVNEKLMLETWERVQKLPRGTIRFALPLGLLDGWRISHDLIRTTTSTKSPDSSGFYHALSYWMHGHQDLHEVIRRRVADGLGKIIPQMKPKKKEHSILSAILNPEDPKGIVNLVSDYTSASEGRKPGRTALLAVAGLLRVHLVIVEMGRTGAAWIKCSPQGLLFRGITFPTIYLFYNSTMKRYQILWSPKVHQGINEPGSPKRTTGPGNANLQYLAHGTVSISCPPPPARPPATAITKPALKQTQESSATLATTNKAPEKPKEPCQPLATPSATEKAPEKPKKTRFAPLRPSPSPQPPTITFGPPTKRKPPPQRPPSMPTSEDLKKVNFTPVFYLLMNYLSRDVCRKRCDAINQSPHFPVGDFKHVGWRLSLGYFEDDKNTLWRALSFWRYGKQDSFAAVKGQFDHTGQAGNVIMMYTLELKEPEWEGPQMKERNLKTILEKVANIWGIRIVHLRITNNIAHVDTFVPKDKSEPHFCPEKQAFYLDIRSPWQRRMLYDHGSNMVMIDSTHNTVDNYFLKDGHKCNLFTVLIWDPVTGKGVPIAWAFTASAAEISQAGTPFGDEQLCHAIAIANSVFVAQAKIHLRDQAPEAIKLFRAILYGSANPQHPFIQYWLRWRQVSQRFANYLRRQWAPRLSYWGFHYRTTTHKGIHTNNYVEAWHRVLKNQYLHKQHNRIDDAIHIFTDQIESDYRWAHIQVLDGFVKQTTSQFQALAKRKADEYTSEMMQLLGIVTFKLKDIVFIKLDSTTELRERITSLIAPAPTSSGLAAPASDKVASQPVSSLDIKDASDSTRTAATLTSPSANEEAHYLRDQNKDISWSSLQPRPRKQALAEINLESEDEPTAPPPLRPSRLRGEPDLKVDLPDPLFLLQTPSRSIIWPPESELEQLAANKRAQESRRLALKKALDILKKIQN</sequence>
<organism evidence="3 4">
    <name type="scientific">Puccinia coronata f. sp. avenae</name>
    <dbReference type="NCBI Taxonomy" id="200324"/>
    <lineage>
        <taxon>Eukaryota</taxon>
        <taxon>Fungi</taxon>
        <taxon>Dikarya</taxon>
        <taxon>Basidiomycota</taxon>
        <taxon>Pucciniomycotina</taxon>
        <taxon>Pucciniomycetes</taxon>
        <taxon>Pucciniales</taxon>
        <taxon>Pucciniaceae</taxon>
        <taxon>Puccinia</taxon>
    </lineage>
</organism>
<feature type="region of interest" description="Disordered" evidence="1">
    <location>
        <begin position="1427"/>
        <end position="1472"/>
    </location>
</feature>
<feature type="region of interest" description="Disordered" evidence="1">
    <location>
        <begin position="906"/>
        <end position="989"/>
    </location>
</feature>
<dbReference type="PANTHER" id="PTHR34863:SF1">
    <property type="entry name" value="OTU DOMAIN-CONTAINING PROTEIN"/>
    <property type="match status" value="1"/>
</dbReference>
<dbReference type="EMBL" id="PGCJ01001145">
    <property type="protein sequence ID" value="PLW08723.1"/>
    <property type="molecule type" value="Genomic_DNA"/>
</dbReference>
<proteinExistence type="predicted"/>
<feature type="domain" description="OTU" evidence="2">
    <location>
        <begin position="377"/>
        <end position="512"/>
    </location>
</feature>
<reference evidence="3 4" key="1">
    <citation type="submission" date="2017-11" db="EMBL/GenBank/DDBJ databases">
        <title>De novo assembly and phasing of dikaryotic genomes from two isolates of Puccinia coronata f. sp. avenae, the causal agent of oat crown rust.</title>
        <authorList>
            <person name="Miller M.E."/>
            <person name="Zhang Y."/>
            <person name="Omidvar V."/>
            <person name="Sperschneider J."/>
            <person name="Schwessinger B."/>
            <person name="Raley C."/>
            <person name="Palmer J.M."/>
            <person name="Garnica D."/>
            <person name="Upadhyaya N."/>
            <person name="Rathjen J."/>
            <person name="Taylor J.M."/>
            <person name="Park R.F."/>
            <person name="Dodds P.N."/>
            <person name="Hirsch C.D."/>
            <person name="Kianian S.F."/>
            <person name="Figueroa M."/>
        </authorList>
    </citation>
    <scope>NUCLEOTIDE SEQUENCE [LARGE SCALE GENOMIC DNA]</scope>
    <source>
        <strain evidence="3">12NC29</strain>
    </source>
</reference>
<feature type="compositionally biased region" description="Basic and acidic residues" evidence="1">
    <location>
        <begin position="293"/>
        <end position="310"/>
    </location>
</feature>
<dbReference type="OrthoDB" id="2564822at2759"/>
<feature type="region of interest" description="Disordered" evidence="1">
    <location>
        <begin position="1502"/>
        <end position="1521"/>
    </location>
</feature>
<dbReference type="InterPro" id="IPR038765">
    <property type="entry name" value="Papain-like_cys_pep_sf"/>
</dbReference>
<dbReference type="InterPro" id="IPR003323">
    <property type="entry name" value="OTU_dom"/>
</dbReference>
<feature type="compositionally biased region" description="Polar residues" evidence="1">
    <location>
        <begin position="1456"/>
        <end position="1468"/>
    </location>
</feature>
<dbReference type="SUPFAM" id="SSF54001">
    <property type="entry name" value="Cysteine proteinases"/>
    <property type="match status" value="1"/>
</dbReference>
<feature type="compositionally biased region" description="Polar residues" evidence="1">
    <location>
        <begin position="256"/>
        <end position="267"/>
    </location>
</feature>
<dbReference type="Pfam" id="PF02338">
    <property type="entry name" value="OTU"/>
    <property type="match status" value="1"/>
</dbReference>
<dbReference type="Gene3D" id="3.90.70.80">
    <property type="match status" value="1"/>
</dbReference>
<keyword evidence="4" id="KW-1185">Reference proteome</keyword>
<dbReference type="CDD" id="cd22744">
    <property type="entry name" value="OTU"/>
    <property type="match status" value="2"/>
</dbReference>
<gene>
    <name evidence="3" type="ORF">PCANC_22723</name>
</gene>
<name>A0A2N5S647_9BASI</name>
<evidence type="ECO:0000313" key="3">
    <source>
        <dbReference type="EMBL" id="PLW08723.1"/>
    </source>
</evidence>
<feature type="region of interest" description="Disordered" evidence="1">
    <location>
        <begin position="520"/>
        <end position="552"/>
    </location>
</feature>
<dbReference type="PANTHER" id="PTHR34863">
    <property type="entry name" value="EXPRESSED PROTEIN"/>
    <property type="match status" value="1"/>
</dbReference>
<feature type="compositionally biased region" description="Polar residues" evidence="1">
    <location>
        <begin position="536"/>
        <end position="546"/>
    </location>
</feature>
<comment type="caution">
    <text evidence="3">The sequence shown here is derived from an EMBL/GenBank/DDBJ whole genome shotgun (WGS) entry which is preliminary data.</text>
</comment>
<evidence type="ECO:0000313" key="4">
    <source>
        <dbReference type="Proteomes" id="UP000235388"/>
    </source>
</evidence>
<dbReference type="Proteomes" id="UP000235388">
    <property type="component" value="Unassembled WGS sequence"/>
</dbReference>
<dbReference type="PROSITE" id="PS50802">
    <property type="entry name" value="OTU"/>
    <property type="match status" value="1"/>
</dbReference>
<feature type="compositionally biased region" description="Polar residues" evidence="1">
    <location>
        <begin position="908"/>
        <end position="922"/>
    </location>
</feature>
<evidence type="ECO:0000259" key="2">
    <source>
        <dbReference type="PROSITE" id="PS50802"/>
    </source>
</evidence>
<accession>A0A2N5S647</accession>
<protein>
    <recommendedName>
        <fullName evidence="2">OTU domain-containing protein</fullName>
    </recommendedName>
</protein>
<evidence type="ECO:0000256" key="1">
    <source>
        <dbReference type="SAM" id="MobiDB-lite"/>
    </source>
</evidence>